<evidence type="ECO:0000313" key="2">
    <source>
        <dbReference type="EMBL" id="EGH36140.1"/>
    </source>
</evidence>
<proteinExistence type="predicted"/>
<dbReference type="EMBL" id="AEAH01004482">
    <property type="protein sequence ID" value="EGH36140.1"/>
    <property type="molecule type" value="Genomic_DNA"/>
</dbReference>
<evidence type="ECO:0000313" key="3">
    <source>
        <dbReference type="Proteomes" id="UP000004471"/>
    </source>
</evidence>
<protein>
    <submittedName>
        <fullName evidence="2">Amino acid adenylation</fullName>
    </submittedName>
</protein>
<name>F3G0Z8_PSESX</name>
<feature type="domain" description="Carrier" evidence="1">
    <location>
        <begin position="4"/>
        <end position="35"/>
    </location>
</feature>
<dbReference type="InterPro" id="IPR009081">
    <property type="entry name" value="PP-bd_ACP"/>
</dbReference>
<organism evidence="2 3">
    <name type="scientific">Pseudomonas syringae pv. japonica str. M301072</name>
    <dbReference type="NCBI Taxonomy" id="629262"/>
    <lineage>
        <taxon>Bacteria</taxon>
        <taxon>Pseudomonadati</taxon>
        <taxon>Pseudomonadota</taxon>
        <taxon>Gammaproteobacteria</taxon>
        <taxon>Pseudomonadales</taxon>
        <taxon>Pseudomonadaceae</taxon>
        <taxon>Pseudomonas</taxon>
        <taxon>Pseudomonas syringae</taxon>
    </lineage>
</organism>
<dbReference type="SUPFAM" id="SSF47336">
    <property type="entry name" value="ACP-like"/>
    <property type="match status" value="1"/>
</dbReference>
<feature type="non-terminal residue" evidence="2">
    <location>
        <position position="35"/>
    </location>
</feature>
<evidence type="ECO:0000259" key="1">
    <source>
        <dbReference type="PROSITE" id="PS50075"/>
    </source>
</evidence>
<sequence length="35" mass="4063">TDKEPKGAAEIILAKIWSDLLNIERVGRHDHFFEL</sequence>
<dbReference type="AlphaFoldDB" id="F3G0Z8"/>
<dbReference type="PROSITE" id="PS50075">
    <property type="entry name" value="CARRIER"/>
    <property type="match status" value="1"/>
</dbReference>
<reference evidence="2 3" key="1">
    <citation type="journal article" date="2011" name="PLoS Pathog.">
        <title>Dynamic evolution of pathogenicity revealed by sequencing and comparative genomics of 19 Pseudomonas syringae isolates.</title>
        <authorList>
            <person name="Baltrus D.A."/>
            <person name="Nishimura M.T."/>
            <person name="Romanchuk A."/>
            <person name="Chang J.H."/>
            <person name="Mukhtar M.S."/>
            <person name="Cherkis K."/>
            <person name="Roach J."/>
            <person name="Grant S.R."/>
            <person name="Jones C.D."/>
            <person name="Dangl J.L."/>
        </authorList>
    </citation>
    <scope>NUCLEOTIDE SEQUENCE [LARGE SCALE GENOMIC DNA]</scope>
    <source>
        <strain evidence="3">M301072PT</strain>
    </source>
</reference>
<gene>
    <name evidence="2" type="ORF">PSYJA_46586</name>
</gene>
<feature type="non-terminal residue" evidence="2">
    <location>
        <position position="1"/>
    </location>
</feature>
<dbReference type="InterPro" id="IPR036736">
    <property type="entry name" value="ACP-like_sf"/>
</dbReference>
<accession>F3G0Z8</accession>
<comment type="caution">
    <text evidence="2">The sequence shown here is derived from an EMBL/GenBank/DDBJ whole genome shotgun (WGS) entry which is preliminary data.</text>
</comment>
<dbReference type="Proteomes" id="UP000004471">
    <property type="component" value="Unassembled WGS sequence"/>
</dbReference>
<dbReference type="Gene3D" id="1.10.1200.10">
    <property type="entry name" value="ACP-like"/>
    <property type="match status" value="1"/>
</dbReference>